<gene>
    <name evidence="1" type="ORF">MARPO_0122s0017</name>
</gene>
<evidence type="ECO:0000313" key="1">
    <source>
        <dbReference type="EMBL" id="PTQ30584.1"/>
    </source>
</evidence>
<dbReference type="EMBL" id="KZ772794">
    <property type="protein sequence ID" value="PTQ30584.1"/>
    <property type="molecule type" value="Genomic_DNA"/>
</dbReference>
<accession>A0A2R6W9Q7</accession>
<evidence type="ECO:0000313" key="2">
    <source>
        <dbReference type="Proteomes" id="UP000244005"/>
    </source>
</evidence>
<dbReference type="Proteomes" id="UP000244005">
    <property type="component" value="Unassembled WGS sequence"/>
</dbReference>
<name>A0A2R6W9Q7_MARPO</name>
<protein>
    <submittedName>
        <fullName evidence="1">Uncharacterized protein</fullName>
    </submittedName>
</protein>
<keyword evidence="2" id="KW-1185">Reference proteome</keyword>
<dbReference type="AlphaFoldDB" id="A0A2R6W9Q7"/>
<organism evidence="1 2">
    <name type="scientific">Marchantia polymorpha</name>
    <name type="common">Common liverwort</name>
    <name type="synonym">Marchantia aquatica</name>
    <dbReference type="NCBI Taxonomy" id="3197"/>
    <lineage>
        <taxon>Eukaryota</taxon>
        <taxon>Viridiplantae</taxon>
        <taxon>Streptophyta</taxon>
        <taxon>Embryophyta</taxon>
        <taxon>Marchantiophyta</taxon>
        <taxon>Marchantiopsida</taxon>
        <taxon>Marchantiidae</taxon>
        <taxon>Marchantiales</taxon>
        <taxon>Marchantiaceae</taxon>
        <taxon>Marchantia</taxon>
    </lineage>
</organism>
<proteinExistence type="predicted"/>
<reference evidence="2" key="1">
    <citation type="journal article" date="2017" name="Cell">
        <title>Insights into land plant evolution garnered from the Marchantia polymorpha genome.</title>
        <authorList>
            <person name="Bowman J.L."/>
            <person name="Kohchi T."/>
            <person name="Yamato K.T."/>
            <person name="Jenkins J."/>
            <person name="Shu S."/>
            <person name="Ishizaki K."/>
            <person name="Yamaoka S."/>
            <person name="Nishihama R."/>
            <person name="Nakamura Y."/>
            <person name="Berger F."/>
            <person name="Adam C."/>
            <person name="Aki S.S."/>
            <person name="Althoff F."/>
            <person name="Araki T."/>
            <person name="Arteaga-Vazquez M.A."/>
            <person name="Balasubrmanian S."/>
            <person name="Barry K."/>
            <person name="Bauer D."/>
            <person name="Boehm C.R."/>
            <person name="Briginshaw L."/>
            <person name="Caballero-Perez J."/>
            <person name="Catarino B."/>
            <person name="Chen F."/>
            <person name="Chiyoda S."/>
            <person name="Chovatia M."/>
            <person name="Davies K.M."/>
            <person name="Delmans M."/>
            <person name="Demura T."/>
            <person name="Dierschke T."/>
            <person name="Dolan L."/>
            <person name="Dorantes-Acosta A.E."/>
            <person name="Eklund D.M."/>
            <person name="Florent S.N."/>
            <person name="Flores-Sandoval E."/>
            <person name="Fujiyama A."/>
            <person name="Fukuzawa H."/>
            <person name="Galik B."/>
            <person name="Grimanelli D."/>
            <person name="Grimwood J."/>
            <person name="Grossniklaus U."/>
            <person name="Hamada T."/>
            <person name="Haseloff J."/>
            <person name="Hetherington A.J."/>
            <person name="Higo A."/>
            <person name="Hirakawa Y."/>
            <person name="Hundley H.N."/>
            <person name="Ikeda Y."/>
            <person name="Inoue K."/>
            <person name="Inoue S.I."/>
            <person name="Ishida S."/>
            <person name="Jia Q."/>
            <person name="Kakita M."/>
            <person name="Kanazawa T."/>
            <person name="Kawai Y."/>
            <person name="Kawashima T."/>
            <person name="Kennedy M."/>
            <person name="Kinose K."/>
            <person name="Kinoshita T."/>
            <person name="Kohara Y."/>
            <person name="Koide E."/>
            <person name="Komatsu K."/>
            <person name="Kopischke S."/>
            <person name="Kubo M."/>
            <person name="Kyozuka J."/>
            <person name="Lagercrantz U."/>
            <person name="Lin S.S."/>
            <person name="Lindquist E."/>
            <person name="Lipzen A.M."/>
            <person name="Lu C.W."/>
            <person name="De Luna E."/>
            <person name="Martienssen R.A."/>
            <person name="Minamino N."/>
            <person name="Mizutani M."/>
            <person name="Mizutani M."/>
            <person name="Mochizuki N."/>
            <person name="Monte I."/>
            <person name="Mosher R."/>
            <person name="Nagasaki H."/>
            <person name="Nakagami H."/>
            <person name="Naramoto S."/>
            <person name="Nishitani K."/>
            <person name="Ohtani M."/>
            <person name="Okamoto T."/>
            <person name="Okumura M."/>
            <person name="Phillips J."/>
            <person name="Pollak B."/>
            <person name="Reinders A."/>
            <person name="Rovekamp M."/>
            <person name="Sano R."/>
            <person name="Sawa S."/>
            <person name="Schmid M.W."/>
            <person name="Shirakawa M."/>
            <person name="Solano R."/>
            <person name="Spunde A."/>
            <person name="Suetsugu N."/>
            <person name="Sugano S."/>
            <person name="Sugiyama A."/>
            <person name="Sun R."/>
            <person name="Suzuki Y."/>
            <person name="Takenaka M."/>
            <person name="Takezawa D."/>
            <person name="Tomogane H."/>
            <person name="Tsuzuki M."/>
            <person name="Ueda T."/>
            <person name="Umeda M."/>
            <person name="Ward J.M."/>
            <person name="Watanabe Y."/>
            <person name="Yazaki K."/>
            <person name="Yokoyama R."/>
            <person name="Yoshitake Y."/>
            <person name="Yotsui I."/>
            <person name="Zachgo S."/>
            <person name="Schmutz J."/>
        </authorList>
    </citation>
    <scope>NUCLEOTIDE SEQUENCE [LARGE SCALE GENOMIC DNA]</scope>
    <source>
        <strain evidence="2">Tak-1</strain>
    </source>
</reference>
<dbReference type="Gramene" id="Mp2g16470.1">
    <property type="protein sequence ID" value="Mp2g16470.1.cds"/>
    <property type="gene ID" value="Mp2g16470"/>
</dbReference>
<sequence length="48" mass="5584">MQSLSTKSVSKNTEVSWRHCYSAMDFSASRAVRKQLARVLLRLRQVEE</sequence>